<organism evidence="3 4">
    <name type="scientific">Tortispora caseinolytica NRRL Y-17796</name>
    <dbReference type="NCBI Taxonomy" id="767744"/>
    <lineage>
        <taxon>Eukaryota</taxon>
        <taxon>Fungi</taxon>
        <taxon>Dikarya</taxon>
        <taxon>Ascomycota</taxon>
        <taxon>Saccharomycotina</taxon>
        <taxon>Trigonopsidomycetes</taxon>
        <taxon>Trigonopsidales</taxon>
        <taxon>Trigonopsidaceae</taxon>
        <taxon>Tortispora</taxon>
    </lineage>
</organism>
<proteinExistence type="predicted"/>
<dbReference type="PANTHER" id="PTHR12612">
    <property type="entry name" value="NUCLEAR TRANSPORT FACTOR 2"/>
    <property type="match status" value="1"/>
</dbReference>
<evidence type="ECO:0000313" key="4">
    <source>
        <dbReference type="Proteomes" id="UP000095023"/>
    </source>
</evidence>
<gene>
    <name evidence="3" type="ORF">CANCADRAFT_2806</name>
</gene>
<dbReference type="OrthoDB" id="25408at2759"/>
<dbReference type="SUPFAM" id="SSF54427">
    <property type="entry name" value="NTF2-like"/>
    <property type="match status" value="1"/>
</dbReference>
<dbReference type="GO" id="GO:0005634">
    <property type="term" value="C:nucleus"/>
    <property type="evidence" value="ECO:0007669"/>
    <property type="project" value="UniProtKB-SubCell"/>
</dbReference>
<dbReference type="InterPro" id="IPR032710">
    <property type="entry name" value="NTF2-like_dom_sf"/>
</dbReference>
<dbReference type="GO" id="GO:0006913">
    <property type="term" value="P:nucleocytoplasmic transport"/>
    <property type="evidence" value="ECO:0007669"/>
    <property type="project" value="UniProtKB-UniRule"/>
</dbReference>
<dbReference type="Proteomes" id="UP000095023">
    <property type="component" value="Unassembled WGS sequence"/>
</dbReference>
<keyword evidence="4" id="KW-1185">Reference proteome</keyword>
<evidence type="ECO:0000259" key="2">
    <source>
        <dbReference type="PROSITE" id="PS50177"/>
    </source>
</evidence>
<comment type="function">
    <text evidence="1">Has a role in nuclear-cytoplasmic transport of proteins and mRNAs.</text>
</comment>
<dbReference type="InterPro" id="IPR045875">
    <property type="entry name" value="NTF2"/>
</dbReference>
<keyword evidence="1" id="KW-0813">Transport</keyword>
<dbReference type="PROSITE" id="PS50177">
    <property type="entry name" value="NTF2_DOMAIN"/>
    <property type="match status" value="1"/>
</dbReference>
<name>A0A1E4TH79_9ASCO</name>
<dbReference type="GO" id="GO:0015031">
    <property type="term" value="P:protein transport"/>
    <property type="evidence" value="ECO:0007669"/>
    <property type="project" value="UniProtKB-KW"/>
</dbReference>
<dbReference type="Pfam" id="PF10429">
    <property type="entry name" value="Mtr2"/>
    <property type="match status" value="1"/>
</dbReference>
<dbReference type="GO" id="GO:0005737">
    <property type="term" value="C:cytoplasm"/>
    <property type="evidence" value="ECO:0007669"/>
    <property type="project" value="UniProtKB-SubCell"/>
</dbReference>
<evidence type="ECO:0000256" key="1">
    <source>
        <dbReference type="RuleBase" id="RU369002"/>
    </source>
</evidence>
<protein>
    <recommendedName>
        <fullName evidence="1">Nuclear transport factor 2</fullName>
        <shortName evidence="1">NTF-2</shortName>
    </recommendedName>
</protein>
<keyword evidence="1" id="KW-0539">Nucleus</keyword>
<sequence length="126" mass="13973">MSETVEPFIKSYYETLDKNRSNISVQFADDAHIVWNGNPLSGGVTLAQMYGTMPETRHELGSMDIHVHANSVIASVAGKVRVGSGRSSNLFGFHESLIIQNLNGLKFTSSTYRYIYKPRETAVLFG</sequence>
<dbReference type="EMBL" id="KV453842">
    <property type="protein sequence ID" value="ODV91089.1"/>
    <property type="molecule type" value="Genomic_DNA"/>
</dbReference>
<comment type="subcellular location">
    <subcellularLocation>
        <location evidence="1">Cytoplasm</location>
    </subcellularLocation>
    <subcellularLocation>
        <location evidence="1">Nucleus</location>
    </subcellularLocation>
</comment>
<dbReference type="GO" id="GO:0051028">
    <property type="term" value="P:mRNA transport"/>
    <property type="evidence" value="ECO:0007669"/>
    <property type="project" value="UniProtKB-UniRule"/>
</dbReference>
<dbReference type="InterPro" id="IPR018222">
    <property type="entry name" value="Nuclear_transport_factor_2_euk"/>
</dbReference>
<keyword evidence="1" id="KW-0963">Cytoplasm</keyword>
<dbReference type="Gene3D" id="3.10.450.50">
    <property type="match status" value="1"/>
</dbReference>
<reference evidence="4" key="1">
    <citation type="submission" date="2016-02" db="EMBL/GenBank/DDBJ databases">
        <title>Comparative genomics of biotechnologically important yeasts.</title>
        <authorList>
            <consortium name="DOE Joint Genome Institute"/>
            <person name="Riley R."/>
            <person name="Haridas S."/>
            <person name="Wolfe K.H."/>
            <person name="Lopes M.R."/>
            <person name="Hittinger C.T."/>
            <person name="Goker M."/>
            <person name="Salamov A."/>
            <person name="Wisecaver J."/>
            <person name="Long T.M."/>
            <person name="Aerts A.L."/>
            <person name="Barry K."/>
            <person name="Choi C."/>
            <person name="Clum A."/>
            <person name="Coughlan A.Y."/>
            <person name="Deshpande S."/>
            <person name="Douglass A.P."/>
            <person name="Hanson S.J."/>
            <person name="Klenk H.-P."/>
            <person name="Labutti K."/>
            <person name="Lapidus A."/>
            <person name="Lindquist E."/>
            <person name="Lipzen A."/>
            <person name="Meier-Kolthoff J.P."/>
            <person name="Ohm R.A."/>
            <person name="Otillar R.P."/>
            <person name="Pangilinan J."/>
            <person name="Peng Y."/>
            <person name="Rokas A."/>
            <person name="Rosa C.A."/>
            <person name="Scheuner C."/>
            <person name="Sibirny A.A."/>
            <person name="Slot J.C."/>
            <person name="Stielow J.B."/>
            <person name="Sun H."/>
            <person name="Kurtzman C.P."/>
            <person name="Blackwell M."/>
            <person name="Jeffries T.W."/>
            <person name="Grigoriev I.V."/>
        </authorList>
    </citation>
    <scope>NUCLEOTIDE SEQUENCE [LARGE SCALE GENOMIC DNA]</scope>
    <source>
        <strain evidence="4">NRRL Y-17796</strain>
    </source>
</reference>
<dbReference type="InterPro" id="IPR019488">
    <property type="entry name" value="Nucl_pore_RNA_shuttling_Mtr2"/>
</dbReference>
<keyword evidence="1" id="KW-0653">Protein transport</keyword>
<accession>A0A1E4TH79</accession>
<dbReference type="AlphaFoldDB" id="A0A1E4TH79"/>
<feature type="domain" description="NTF2" evidence="2">
    <location>
        <begin position="4"/>
        <end position="114"/>
    </location>
</feature>
<evidence type="ECO:0000313" key="3">
    <source>
        <dbReference type="EMBL" id="ODV91089.1"/>
    </source>
</evidence>